<dbReference type="EMBL" id="VDMB01000024">
    <property type="protein sequence ID" value="TYT73604.1"/>
    <property type="molecule type" value="Genomic_DNA"/>
</dbReference>
<sequence length="181" mass="21116">MSAADNKQSTEWFQFPAFDFSSFITPGVSFNPLQEWMKGHKSMDTSSMWPNPDLMPDFNKAGIEWYTLATEQVQTVFEEYWKIMGLVPKNEYDRLLEQYKAIKQKIEEEQKKNKQNEQNSSRLKETEEALRAAETQIKTLEKTEEALRAAEAQIKNLEEDLKKKVQPEEKKEPAKTQTAKS</sequence>
<evidence type="ECO:0000313" key="2">
    <source>
        <dbReference type="EMBL" id="TYT73604.1"/>
    </source>
</evidence>
<evidence type="ECO:0000256" key="1">
    <source>
        <dbReference type="SAM" id="MobiDB-lite"/>
    </source>
</evidence>
<keyword evidence="3" id="KW-1185">Reference proteome</keyword>
<feature type="region of interest" description="Disordered" evidence="1">
    <location>
        <begin position="158"/>
        <end position="181"/>
    </location>
</feature>
<dbReference type="OrthoDB" id="9865110at2"/>
<name>A0A5S5MD13_9BACT</name>
<protein>
    <submittedName>
        <fullName evidence="2">Uncharacterized protein</fullName>
    </submittedName>
</protein>
<organism evidence="2 3">
    <name type="scientific">Desulfobotulus mexicanus</name>
    <dbReference type="NCBI Taxonomy" id="2586642"/>
    <lineage>
        <taxon>Bacteria</taxon>
        <taxon>Pseudomonadati</taxon>
        <taxon>Thermodesulfobacteriota</taxon>
        <taxon>Desulfobacteria</taxon>
        <taxon>Desulfobacterales</taxon>
        <taxon>Desulfobacteraceae</taxon>
        <taxon>Desulfobotulus</taxon>
    </lineage>
</organism>
<feature type="compositionally biased region" description="Basic and acidic residues" evidence="1">
    <location>
        <begin position="122"/>
        <end position="131"/>
    </location>
</feature>
<dbReference type="Proteomes" id="UP000321899">
    <property type="component" value="Unassembled WGS sequence"/>
</dbReference>
<dbReference type="RefSeq" id="WP_139450502.1">
    <property type="nucleotide sequence ID" value="NZ_VDMB01000024.1"/>
</dbReference>
<evidence type="ECO:0000313" key="3">
    <source>
        <dbReference type="Proteomes" id="UP000321899"/>
    </source>
</evidence>
<accession>A0A5S5MD13</accession>
<feature type="region of interest" description="Disordered" evidence="1">
    <location>
        <begin position="109"/>
        <end position="131"/>
    </location>
</feature>
<dbReference type="AlphaFoldDB" id="A0A5S5MD13"/>
<comment type="caution">
    <text evidence="2">The sequence shown here is derived from an EMBL/GenBank/DDBJ whole genome shotgun (WGS) entry which is preliminary data.</text>
</comment>
<reference evidence="2 3" key="1">
    <citation type="submission" date="2019-06" db="EMBL/GenBank/DDBJ databases">
        <title>Desulfobotulus mexicanus sp. nov., a novel sulfate-reducing bacterium isolated from the sediment of an alkaline crater lake in Mexico.</title>
        <authorList>
            <person name="Hirschler-Rea A."/>
        </authorList>
    </citation>
    <scope>NUCLEOTIDE SEQUENCE [LARGE SCALE GENOMIC DNA]</scope>
    <source>
        <strain evidence="2 3">PAR22N</strain>
    </source>
</reference>
<proteinExistence type="predicted"/>
<feature type="compositionally biased region" description="Basic and acidic residues" evidence="1">
    <location>
        <begin position="158"/>
        <end position="174"/>
    </location>
</feature>
<gene>
    <name evidence="2" type="ORF">FIM25_14090</name>
</gene>